<name>A0A8H3J3C9_9LECA</name>
<comment type="caution">
    <text evidence="1">The sequence shown here is derived from an EMBL/GenBank/DDBJ whole genome shotgun (WGS) entry which is preliminary data.</text>
</comment>
<evidence type="ECO:0000313" key="2">
    <source>
        <dbReference type="Proteomes" id="UP000664534"/>
    </source>
</evidence>
<gene>
    <name evidence="1" type="ORF">IMSHALPRED_001657</name>
</gene>
<accession>A0A8H3J3C9</accession>
<dbReference type="OrthoDB" id="5272396at2759"/>
<keyword evidence="2" id="KW-1185">Reference proteome</keyword>
<evidence type="ECO:0000313" key="1">
    <source>
        <dbReference type="EMBL" id="CAF9939854.1"/>
    </source>
</evidence>
<dbReference type="PANTHER" id="PTHR42085:SF2">
    <property type="entry name" value="F-BOX DOMAIN-CONTAINING PROTEIN"/>
    <property type="match status" value="1"/>
</dbReference>
<sequence>MPKQPQPQAPFRFRDLPLELRNEIYCLCLVDDMEVAIETNIYPSSSKLAGDDDTRIWRWLDGVEVAKADGSHSHSKMAGDEDVPIRLVHRHYSHTPRLWNSNLLFVDRATHEEAAIIYYGLNEFRFLGLDRWRNLNHFLSTLPRHSRTRLRRLELPFPYIEKRLEGSSLKVLELHPDVLRGMEMIKGLPKLQTLTFNVARDIMSSDQEHILSIARLQGENKIVLRINERSIAIRGQCEGRLIDSRIKISATVVQLLHDCSWGLVGTFETIDQQHLFGDELIWLRWIQACHRTPATQLG</sequence>
<dbReference type="AlphaFoldDB" id="A0A8H3J3C9"/>
<protein>
    <submittedName>
        <fullName evidence="1">Uncharacterized protein</fullName>
    </submittedName>
</protein>
<dbReference type="EMBL" id="CAJPDT010000124">
    <property type="protein sequence ID" value="CAF9939854.1"/>
    <property type="molecule type" value="Genomic_DNA"/>
</dbReference>
<organism evidence="1 2">
    <name type="scientific">Imshaugia aleurites</name>
    <dbReference type="NCBI Taxonomy" id="172621"/>
    <lineage>
        <taxon>Eukaryota</taxon>
        <taxon>Fungi</taxon>
        <taxon>Dikarya</taxon>
        <taxon>Ascomycota</taxon>
        <taxon>Pezizomycotina</taxon>
        <taxon>Lecanoromycetes</taxon>
        <taxon>OSLEUM clade</taxon>
        <taxon>Lecanoromycetidae</taxon>
        <taxon>Lecanorales</taxon>
        <taxon>Lecanorineae</taxon>
        <taxon>Parmeliaceae</taxon>
        <taxon>Imshaugia</taxon>
    </lineage>
</organism>
<reference evidence="1" key="1">
    <citation type="submission" date="2021-03" db="EMBL/GenBank/DDBJ databases">
        <authorList>
            <person name="Tagirdzhanova G."/>
        </authorList>
    </citation>
    <scope>NUCLEOTIDE SEQUENCE</scope>
</reference>
<proteinExistence type="predicted"/>
<dbReference type="PANTHER" id="PTHR42085">
    <property type="entry name" value="F-BOX DOMAIN-CONTAINING PROTEIN"/>
    <property type="match status" value="1"/>
</dbReference>
<dbReference type="Proteomes" id="UP000664534">
    <property type="component" value="Unassembled WGS sequence"/>
</dbReference>
<dbReference type="InterPro" id="IPR038883">
    <property type="entry name" value="AN11006-like"/>
</dbReference>